<dbReference type="PROSITE" id="PS00867">
    <property type="entry name" value="CPSASE_2"/>
    <property type="match status" value="1"/>
</dbReference>
<dbReference type="PANTHER" id="PTHR18866">
    <property type="entry name" value="CARBOXYLASE:PYRUVATE/ACETYL-COA/PROPIONYL-COA CARBOXYLASE"/>
    <property type="match status" value="1"/>
</dbReference>
<dbReference type="PANTHER" id="PTHR18866:SF33">
    <property type="entry name" value="METHYLCROTONOYL-COA CARBOXYLASE SUBUNIT ALPHA, MITOCHONDRIAL-RELATED"/>
    <property type="match status" value="1"/>
</dbReference>
<dbReference type="PROSITE" id="PS50979">
    <property type="entry name" value="BC"/>
    <property type="match status" value="1"/>
</dbReference>
<dbReference type="Gene3D" id="3.30.470.20">
    <property type="entry name" value="ATP-grasp fold, B domain"/>
    <property type="match status" value="1"/>
</dbReference>
<dbReference type="SUPFAM" id="SSF51230">
    <property type="entry name" value="Single hybrid motif"/>
    <property type="match status" value="1"/>
</dbReference>
<dbReference type="PROSITE" id="PS00866">
    <property type="entry name" value="CPSASE_1"/>
    <property type="match status" value="1"/>
</dbReference>
<dbReference type="Pfam" id="PF02786">
    <property type="entry name" value="CPSase_L_D2"/>
    <property type="match status" value="1"/>
</dbReference>
<dbReference type="Pfam" id="PF00364">
    <property type="entry name" value="Biotin_lipoyl"/>
    <property type="match status" value="1"/>
</dbReference>
<proteinExistence type="predicted"/>
<accession>A0A6J4R7B8</accession>
<dbReference type="SUPFAM" id="SSF51246">
    <property type="entry name" value="Rudiment single hybrid motif"/>
    <property type="match status" value="1"/>
</dbReference>
<evidence type="ECO:0000256" key="8">
    <source>
        <dbReference type="PROSITE-ProRule" id="PRU00409"/>
    </source>
</evidence>
<evidence type="ECO:0000256" key="3">
    <source>
        <dbReference type="ARBA" id="ARBA00022598"/>
    </source>
</evidence>
<dbReference type="NCBIfam" id="NF006367">
    <property type="entry name" value="PRK08591.1"/>
    <property type="match status" value="1"/>
</dbReference>
<dbReference type="InterPro" id="IPR000089">
    <property type="entry name" value="Biotin_lipoyl"/>
</dbReference>
<dbReference type="Pfam" id="PF00289">
    <property type="entry name" value="Biotin_carb_N"/>
    <property type="match status" value="1"/>
</dbReference>
<dbReference type="EC" id="6.3.4.14" evidence="2"/>
<dbReference type="CDD" id="cd06850">
    <property type="entry name" value="biotinyl_domain"/>
    <property type="match status" value="1"/>
</dbReference>
<dbReference type="SUPFAM" id="SSF52440">
    <property type="entry name" value="PreATP-grasp domain"/>
    <property type="match status" value="1"/>
</dbReference>
<feature type="domain" description="ATP-grasp" evidence="11">
    <location>
        <begin position="120"/>
        <end position="316"/>
    </location>
</feature>
<evidence type="ECO:0000256" key="6">
    <source>
        <dbReference type="ARBA" id="ARBA00023267"/>
    </source>
</evidence>
<evidence type="ECO:0000256" key="7">
    <source>
        <dbReference type="ARBA" id="ARBA00048501"/>
    </source>
</evidence>
<dbReference type="InterPro" id="IPR050856">
    <property type="entry name" value="Biotin_carboxylase_complex"/>
</dbReference>
<dbReference type="FunFam" id="2.40.50.100:FF:000003">
    <property type="entry name" value="Acetyl-CoA carboxylase biotin carboxyl carrier protein"/>
    <property type="match status" value="1"/>
</dbReference>
<evidence type="ECO:0000259" key="12">
    <source>
        <dbReference type="PROSITE" id="PS50979"/>
    </source>
</evidence>
<evidence type="ECO:0000256" key="2">
    <source>
        <dbReference type="ARBA" id="ARBA00013263"/>
    </source>
</evidence>
<name>A0A6J4R7B8_9ACTN</name>
<dbReference type="PROSITE" id="PS50968">
    <property type="entry name" value="BIOTINYL_LIPOYL"/>
    <property type="match status" value="1"/>
</dbReference>
<evidence type="ECO:0000259" key="11">
    <source>
        <dbReference type="PROSITE" id="PS50975"/>
    </source>
</evidence>
<evidence type="ECO:0000256" key="9">
    <source>
        <dbReference type="SAM" id="MobiDB-lite"/>
    </source>
</evidence>
<keyword evidence="6" id="KW-0092">Biotin</keyword>
<evidence type="ECO:0000313" key="13">
    <source>
        <dbReference type="EMBL" id="CAA9466287.1"/>
    </source>
</evidence>
<feature type="domain" description="Biotin carboxylation" evidence="12">
    <location>
        <begin position="1"/>
        <end position="445"/>
    </location>
</feature>
<dbReference type="EMBL" id="CADCVE010000106">
    <property type="protein sequence ID" value="CAA9466287.1"/>
    <property type="molecule type" value="Genomic_DNA"/>
</dbReference>
<feature type="region of interest" description="Disordered" evidence="9">
    <location>
        <begin position="489"/>
        <end position="510"/>
    </location>
</feature>
<keyword evidence="5 8" id="KW-0067">ATP-binding</keyword>
<dbReference type="FunFam" id="3.40.50.20:FF:000010">
    <property type="entry name" value="Propionyl-CoA carboxylase subunit alpha"/>
    <property type="match status" value="1"/>
</dbReference>
<sequence length="585" mass="63068">MFEKVLIANRGEIAVRIIRALRELEVTSVAVYSDADRKSLHARLADEAYHVGPAMATESYLDVEKLIEVAERSGAEAVHPGYGFLAESAPFARAVEEAGLVWIGPRPAAMEAMGSKVESRRIMAKAGVPMTPGTEDAVESAGAVYEFAEEHDYPVAVKASSGGGGKGFAVAYDEAGAEAAFERARREGEAYFGDGSVYLEKYLPGPRHVEIQVVRDKHGNAVHLGERDCSIQRRHQKLLEECPSPAIDPAMREEMGGAAVEAAEAVGYDNVGTVEFLVQDDGFYFLEMNTRVQVEHPVTEEVTGVDIVQTGIRIAAGEELAFSQEDVGWRGHAIEVRVNAEDATNDFIPSPGNVTLYEEPGGPGVRVDSALREPGVVPEYYDPLFAKLIVRGANREDALRRLRRALAEFRIEGIATTLPFFEAILEDEVFVKGSYTTGFIAERLAGLKIKGQPGAHGAGAKLEKEAREVEVEVNGKLFRVKVYGDEAGTGGGTGGMKAPPARRSRERGGGMAQLTEGTVVAPMQGTILKVFVEEGQVVAVDDPVCLLEAMKMESEVRARRDGVISEVLVEAGKTVRSGDPLVVLE</sequence>
<comment type="catalytic activity">
    <reaction evidence="7">
        <text>N(6)-biotinyl-L-lysyl-[protein] + hydrogencarbonate + ATP = N(6)-carboxybiotinyl-L-lysyl-[protein] + ADP + phosphate + H(+)</text>
        <dbReference type="Rhea" id="RHEA:13501"/>
        <dbReference type="Rhea" id="RHEA-COMP:10505"/>
        <dbReference type="Rhea" id="RHEA-COMP:10506"/>
        <dbReference type="ChEBI" id="CHEBI:15378"/>
        <dbReference type="ChEBI" id="CHEBI:17544"/>
        <dbReference type="ChEBI" id="CHEBI:30616"/>
        <dbReference type="ChEBI" id="CHEBI:43474"/>
        <dbReference type="ChEBI" id="CHEBI:83144"/>
        <dbReference type="ChEBI" id="CHEBI:83145"/>
        <dbReference type="ChEBI" id="CHEBI:456216"/>
        <dbReference type="EC" id="6.3.4.14"/>
    </reaction>
    <physiologicalReaction direction="left-to-right" evidence="7">
        <dbReference type="Rhea" id="RHEA:13502"/>
    </physiologicalReaction>
</comment>
<dbReference type="InterPro" id="IPR001882">
    <property type="entry name" value="Biotin_BS"/>
</dbReference>
<evidence type="ECO:0000256" key="1">
    <source>
        <dbReference type="ARBA" id="ARBA00001953"/>
    </source>
</evidence>
<dbReference type="InterPro" id="IPR005479">
    <property type="entry name" value="CPAse_ATP-bd"/>
</dbReference>
<dbReference type="InterPro" id="IPR011053">
    <property type="entry name" value="Single_hybrid_motif"/>
</dbReference>
<comment type="cofactor">
    <cofactor evidence="1">
        <name>biotin</name>
        <dbReference type="ChEBI" id="CHEBI:57586"/>
    </cofactor>
</comment>
<dbReference type="InterPro" id="IPR005481">
    <property type="entry name" value="BC-like_N"/>
</dbReference>
<dbReference type="SMART" id="SM00878">
    <property type="entry name" value="Biotin_carb_C"/>
    <property type="match status" value="1"/>
</dbReference>
<dbReference type="InterPro" id="IPR016185">
    <property type="entry name" value="PreATP-grasp_dom_sf"/>
</dbReference>
<dbReference type="GO" id="GO:0004075">
    <property type="term" value="F:biotin carboxylase activity"/>
    <property type="evidence" value="ECO:0007669"/>
    <property type="project" value="UniProtKB-EC"/>
</dbReference>
<evidence type="ECO:0000259" key="10">
    <source>
        <dbReference type="PROSITE" id="PS50968"/>
    </source>
</evidence>
<dbReference type="InterPro" id="IPR011764">
    <property type="entry name" value="Biotin_carboxylation_dom"/>
</dbReference>
<evidence type="ECO:0000256" key="5">
    <source>
        <dbReference type="ARBA" id="ARBA00022840"/>
    </source>
</evidence>
<gene>
    <name evidence="13" type="ORF">AVDCRST_MAG28-4119</name>
</gene>
<dbReference type="Pfam" id="PF02785">
    <property type="entry name" value="Biotin_carb_C"/>
    <property type="match status" value="1"/>
</dbReference>
<keyword evidence="4 8" id="KW-0547">Nucleotide-binding</keyword>
<dbReference type="GO" id="GO:0005524">
    <property type="term" value="F:ATP binding"/>
    <property type="evidence" value="ECO:0007669"/>
    <property type="project" value="UniProtKB-UniRule"/>
</dbReference>
<organism evidence="13">
    <name type="scientific">uncultured Rubrobacteraceae bacterium</name>
    <dbReference type="NCBI Taxonomy" id="349277"/>
    <lineage>
        <taxon>Bacteria</taxon>
        <taxon>Bacillati</taxon>
        <taxon>Actinomycetota</taxon>
        <taxon>Rubrobacteria</taxon>
        <taxon>Rubrobacterales</taxon>
        <taxon>Rubrobacteraceae</taxon>
        <taxon>environmental samples</taxon>
    </lineage>
</organism>
<dbReference type="Gene3D" id="2.40.50.100">
    <property type="match status" value="1"/>
</dbReference>
<dbReference type="PROSITE" id="PS00188">
    <property type="entry name" value="BIOTIN"/>
    <property type="match status" value="1"/>
</dbReference>
<keyword evidence="3 13" id="KW-0436">Ligase</keyword>
<dbReference type="InterPro" id="IPR011761">
    <property type="entry name" value="ATP-grasp"/>
</dbReference>
<dbReference type="InterPro" id="IPR011054">
    <property type="entry name" value="Rudment_hybrid_motif"/>
</dbReference>
<dbReference type="GO" id="GO:0046872">
    <property type="term" value="F:metal ion binding"/>
    <property type="evidence" value="ECO:0007669"/>
    <property type="project" value="InterPro"/>
</dbReference>
<feature type="domain" description="Lipoyl-binding" evidence="10">
    <location>
        <begin position="509"/>
        <end position="585"/>
    </location>
</feature>
<evidence type="ECO:0000256" key="4">
    <source>
        <dbReference type="ARBA" id="ARBA00022741"/>
    </source>
</evidence>
<dbReference type="PROSITE" id="PS50975">
    <property type="entry name" value="ATP_GRASP"/>
    <property type="match status" value="1"/>
</dbReference>
<protein>
    <recommendedName>
        <fullName evidence="2">biotin carboxylase</fullName>
        <ecNumber evidence="2">6.3.4.14</ecNumber>
    </recommendedName>
</protein>
<reference evidence="13" key="1">
    <citation type="submission" date="2020-02" db="EMBL/GenBank/DDBJ databases">
        <authorList>
            <person name="Meier V. D."/>
        </authorList>
    </citation>
    <scope>NUCLEOTIDE SEQUENCE</scope>
    <source>
        <strain evidence="13">AVDCRST_MAG28</strain>
    </source>
</reference>
<dbReference type="SUPFAM" id="SSF56059">
    <property type="entry name" value="Glutathione synthetase ATP-binding domain-like"/>
    <property type="match status" value="1"/>
</dbReference>
<dbReference type="InterPro" id="IPR005482">
    <property type="entry name" value="Biotin_COase_C"/>
</dbReference>
<dbReference type="AlphaFoldDB" id="A0A6J4R7B8"/>